<proteinExistence type="predicted"/>
<organism evidence="1 2">
    <name type="scientific">Candidatus Methanoperedens nitratireducens</name>
    <dbReference type="NCBI Taxonomy" id="1392998"/>
    <lineage>
        <taxon>Archaea</taxon>
        <taxon>Methanobacteriati</taxon>
        <taxon>Methanobacteriota</taxon>
        <taxon>Stenosarchaea group</taxon>
        <taxon>Methanomicrobia</taxon>
        <taxon>Methanosarcinales</taxon>
        <taxon>ANME-2 cluster</taxon>
        <taxon>Candidatus Methanoperedentaceae</taxon>
        <taxon>Candidatus Methanoperedens</taxon>
    </lineage>
</organism>
<dbReference type="Proteomes" id="UP000050360">
    <property type="component" value="Unassembled WGS sequence"/>
</dbReference>
<evidence type="ECO:0000313" key="2">
    <source>
        <dbReference type="Proteomes" id="UP000050360"/>
    </source>
</evidence>
<accession>A0A0P8DWS2</accession>
<reference evidence="1 2" key="1">
    <citation type="submission" date="2015-09" db="EMBL/GenBank/DDBJ databases">
        <title>A metagenomics-based metabolic model of nitrate-dependent anaerobic oxidation of methane by Methanoperedens-like archaea.</title>
        <authorList>
            <person name="Arshad A."/>
            <person name="Speth D.R."/>
            <person name="De Graaf R.M."/>
            <person name="Op Den Camp H.J."/>
            <person name="Jetten M.S."/>
            <person name="Welte C.U."/>
        </authorList>
    </citation>
    <scope>NUCLEOTIDE SEQUENCE [LARGE SCALE GENOMIC DNA]</scope>
</reference>
<gene>
    <name evidence="1" type="ORF">MPEBLZ_03354</name>
</gene>
<protein>
    <submittedName>
        <fullName evidence="1">Uncharacterized protein</fullName>
    </submittedName>
</protein>
<dbReference type="EMBL" id="LKCM01000267">
    <property type="protein sequence ID" value="KPQ42093.1"/>
    <property type="molecule type" value="Genomic_DNA"/>
</dbReference>
<name>A0A0P8DWS2_9EURY</name>
<comment type="caution">
    <text evidence="1">The sequence shown here is derived from an EMBL/GenBank/DDBJ whole genome shotgun (WGS) entry which is preliminary data.</text>
</comment>
<evidence type="ECO:0000313" key="1">
    <source>
        <dbReference type="EMBL" id="KPQ42093.1"/>
    </source>
</evidence>
<dbReference type="PATRIC" id="fig|1719120.3.peg.3644"/>
<sequence length="62" mass="7342">MIVEQVRKEGNEMSKKKKITWNWLRNRNTIEFLGVREQLKNSDFKPVEFDGIRMQAGLSGCR</sequence>
<dbReference type="AlphaFoldDB" id="A0A0P8DWS2"/>